<dbReference type="EMBL" id="CM045766">
    <property type="protein sequence ID" value="KAI8002881.1"/>
    <property type="molecule type" value="Genomic_DNA"/>
</dbReference>
<protein>
    <submittedName>
        <fullName evidence="1">UPF0481 protein</fullName>
    </submittedName>
</protein>
<name>A0ACC0GPN8_9ERIC</name>
<evidence type="ECO:0000313" key="2">
    <source>
        <dbReference type="Proteomes" id="UP001060215"/>
    </source>
</evidence>
<comment type="caution">
    <text evidence="1">The sequence shown here is derived from an EMBL/GenBank/DDBJ whole genome shotgun (WGS) entry which is preliminary data.</text>
</comment>
<proteinExistence type="predicted"/>
<keyword evidence="2" id="KW-1185">Reference proteome</keyword>
<gene>
    <name evidence="1" type="ORF">LOK49_LG08G02184</name>
</gene>
<accession>A0ACC0GPN8</accession>
<evidence type="ECO:0000313" key="1">
    <source>
        <dbReference type="EMBL" id="KAI8002881.1"/>
    </source>
</evidence>
<sequence>MLLAPRHLLELVLLTAFSHPGWTEHSSLSNYTVRNVSELAFYGIELKPNKQANSCLADVRFANGLLTIPPLVIQESTTSLFMNLFALEQCSSSGVHIFASYLMLMDTFADTEEDVELKLFLQAGVLKTRLKMTSAL</sequence>
<reference evidence="1 2" key="1">
    <citation type="journal article" date="2022" name="Plant J.">
        <title>Chromosome-level genome of Camellia lanceoleosa provides a valuable resource for understanding genome evolution and self-incompatibility.</title>
        <authorList>
            <person name="Gong W."/>
            <person name="Xiao S."/>
            <person name="Wang L."/>
            <person name="Liao Z."/>
            <person name="Chang Y."/>
            <person name="Mo W."/>
            <person name="Hu G."/>
            <person name="Li W."/>
            <person name="Zhao G."/>
            <person name="Zhu H."/>
            <person name="Hu X."/>
            <person name="Ji K."/>
            <person name="Xiang X."/>
            <person name="Song Q."/>
            <person name="Yuan D."/>
            <person name="Jin S."/>
            <person name="Zhang L."/>
        </authorList>
    </citation>
    <scope>NUCLEOTIDE SEQUENCE [LARGE SCALE GENOMIC DNA]</scope>
    <source>
        <strain evidence="1">SQ_2022a</strain>
    </source>
</reference>
<dbReference type="Proteomes" id="UP001060215">
    <property type="component" value="Chromosome 9"/>
</dbReference>
<organism evidence="1 2">
    <name type="scientific">Camellia lanceoleosa</name>
    <dbReference type="NCBI Taxonomy" id="1840588"/>
    <lineage>
        <taxon>Eukaryota</taxon>
        <taxon>Viridiplantae</taxon>
        <taxon>Streptophyta</taxon>
        <taxon>Embryophyta</taxon>
        <taxon>Tracheophyta</taxon>
        <taxon>Spermatophyta</taxon>
        <taxon>Magnoliopsida</taxon>
        <taxon>eudicotyledons</taxon>
        <taxon>Gunneridae</taxon>
        <taxon>Pentapetalae</taxon>
        <taxon>asterids</taxon>
        <taxon>Ericales</taxon>
        <taxon>Theaceae</taxon>
        <taxon>Camellia</taxon>
    </lineage>
</organism>